<gene>
    <name evidence="2" type="ORF">B381_00206</name>
</gene>
<name>M2VRH1_STUST</name>
<organism evidence="2 3">
    <name type="scientific">Stutzerimonas stutzeri NF13</name>
    <dbReference type="NCBI Taxonomy" id="1212548"/>
    <lineage>
        <taxon>Bacteria</taxon>
        <taxon>Pseudomonadati</taxon>
        <taxon>Pseudomonadota</taxon>
        <taxon>Gammaproteobacteria</taxon>
        <taxon>Pseudomonadales</taxon>
        <taxon>Pseudomonadaceae</taxon>
        <taxon>Stutzerimonas</taxon>
    </lineage>
</organism>
<dbReference type="AlphaFoldDB" id="M2VRH1"/>
<sequence length="136" mass="15204">MGRDRLFSILRERRLLVARKRAYHKTTESHHRFRRHPNLLKPGPDQVVPSGPEQVCRPLGSPSPRLASGLFHGKCLVDYQPAIHGLLADIIEGPLKQTDLFPAQGLLQLCPLCGKAQHALSLVILCSQALHQVHFD</sequence>
<dbReference type="Proteomes" id="UP000011700">
    <property type="component" value="Unassembled WGS sequence"/>
</dbReference>
<dbReference type="EMBL" id="AOBS01000004">
    <property type="protein sequence ID" value="EME02214.1"/>
    <property type="molecule type" value="Genomic_DNA"/>
</dbReference>
<dbReference type="eggNOG" id="COG2801">
    <property type="taxonomic scope" value="Bacteria"/>
</dbReference>
<accession>M2VRH1</accession>
<evidence type="ECO:0000313" key="2">
    <source>
        <dbReference type="EMBL" id="EME02214.1"/>
    </source>
</evidence>
<comment type="caution">
    <text evidence="2">The sequence shown here is derived from an EMBL/GenBank/DDBJ whole genome shotgun (WGS) entry which is preliminary data.</text>
</comment>
<reference evidence="2 3" key="1">
    <citation type="journal article" date="2013" name="Genome Announc.">
        <title>Draft Genome of Pseudomonas stutzeri Strain NF13, a Nitrogen Fixer Isolated from the Galapagos Rift Hydrothermal Vent.</title>
        <authorList>
            <person name="Pena A."/>
            <person name="Busquets A."/>
            <person name="Gomila M."/>
            <person name="Mayol J."/>
            <person name="Bosch R."/>
            <person name="Nogales B."/>
            <person name="Garcia-Valdes E."/>
            <person name="Bennasar A."/>
            <person name="Lalucat J."/>
        </authorList>
    </citation>
    <scope>NUCLEOTIDE SEQUENCE [LARGE SCALE GENOMIC DNA]</scope>
    <source>
        <strain evidence="2 3">NF13</strain>
    </source>
</reference>
<evidence type="ECO:0000313" key="3">
    <source>
        <dbReference type="Proteomes" id="UP000011700"/>
    </source>
</evidence>
<feature type="region of interest" description="Disordered" evidence="1">
    <location>
        <begin position="26"/>
        <end position="46"/>
    </location>
</feature>
<evidence type="ECO:0000256" key="1">
    <source>
        <dbReference type="SAM" id="MobiDB-lite"/>
    </source>
</evidence>
<protein>
    <submittedName>
        <fullName evidence="2">Insertion element, IS3 family protein</fullName>
    </submittedName>
</protein>
<proteinExistence type="predicted"/>